<evidence type="ECO:0000313" key="3">
    <source>
        <dbReference type="Proteomes" id="UP000647587"/>
    </source>
</evidence>
<protein>
    <submittedName>
        <fullName evidence="2">Uncharacterized protein</fullName>
    </submittedName>
</protein>
<proteinExistence type="predicted"/>
<reference evidence="3" key="1">
    <citation type="journal article" date="2019" name="Int. J. Syst. Evol. Microbiol.">
        <title>The Global Catalogue of Microorganisms (GCM) 10K type strain sequencing project: providing services to taxonomists for standard genome sequencing and annotation.</title>
        <authorList>
            <consortium name="The Broad Institute Genomics Platform"/>
            <consortium name="The Broad Institute Genome Sequencing Center for Infectious Disease"/>
            <person name="Wu L."/>
            <person name="Ma J."/>
        </authorList>
    </citation>
    <scope>NUCLEOTIDE SEQUENCE [LARGE SCALE GENOMIC DNA]</scope>
    <source>
        <strain evidence="3">JCM 30331</strain>
    </source>
</reference>
<organism evidence="2 3">
    <name type="scientific">Deinococcus malanensis</name>
    <dbReference type="NCBI Taxonomy" id="1706855"/>
    <lineage>
        <taxon>Bacteria</taxon>
        <taxon>Thermotogati</taxon>
        <taxon>Deinococcota</taxon>
        <taxon>Deinococci</taxon>
        <taxon>Deinococcales</taxon>
        <taxon>Deinococcaceae</taxon>
        <taxon>Deinococcus</taxon>
    </lineage>
</organism>
<sequence length="106" mass="11859">MLSVLVAILACYTTLSVVGRFEARASHPFTPPVLLSALIMGLGSHEALTLARWDMLSVAWTFRWGTHSACHWNQHSWDKDVHAEGAHAADHSGDRRRSRHHPDPEL</sequence>
<dbReference type="EMBL" id="BMPP01000026">
    <property type="protein sequence ID" value="GGK41110.1"/>
    <property type="molecule type" value="Genomic_DNA"/>
</dbReference>
<keyword evidence="3" id="KW-1185">Reference proteome</keyword>
<dbReference type="Proteomes" id="UP000647587">
    <property type="component" value="Unassembled WGS sequence"/>
</dbReference>
<evidence type="ECO:0000313" key="2">
    <source>
        <dbReference type="EMBL" id="GGK41110.1"/>
    </source>
</evidence>
<accession>A0ABQ2F2C8</accession>
<feature type="region of interest" description="Disordered" evidence="1">
    <location>
        <begin position="83"/>
        <end position="106"/>
    </location>
</feature>
<comment type="caution">
    <text evidence="2">The sequence shown here is derived from an EMBL/GenBank/DDBJ whole genome shotgun (WGS) entry which is preliminary data.</text>
</comment>
<evidence type="ECO:0000256" key="1">
    <source>
        <dbReference type="SAM" id="MobiDB-lite"/>
    </source>
</evidence>
<gene>
    <name evidence="2" type="ORF">GCM10008955_38680</name>
</gene>
<name>A0ABQ2F2C8_9DEIO</name>